<dbReference type="RefSeq" id="WP_317995207.1">
    <property type="nucleotide sequence ID" value="NZ_AP025523.1"/>
</dbReference>
<dbReference type="AlphaFoldDB" id="A0AAN1XZ55"/>
<feature type="chain" id="PRO_5043016923" description="DUF4198 domain-containing protein" evidence="1">
    <location>
        <begin position="24"/>
        <end position="255"/>
    </location>
</feature>
<dbReference type="EMBL" id="AP025523">
    <property type="protein sequence ID" value="BDE07629.1"/>
    <property type="molecule type" value="Genomic_DNA"/>
</dbReference>
<dbReference type="Proteomes" id="UP001317532">
    <property type="component" value="Chromosome"/>
</dbReference>
<name>A0AAN1XZ55_UNVUL</name>
<sequence length="255" mass="26515">MLVRSLVAASLLAAGSLAPSLVAAGDAPKPLRTLVYDVTYSAHSIHDKRTSGFNGAYGNGTNSGPSSVSAGNGTASIGLDGSDRGQLTVEVIAAPPSGGLVVDTAYTGRLSTQPRLRVVLFDDGRMSADPHAALGPESVHLLPLLARGFIANRDVSPGSTWTVDVPPPGHGKIDFRVSHVNGAAATLSYEGSMTVPGVAGFDEVDRGTTEYATDLLSPTGYDLVAHIRRQIGTDETITTDAHWTLTLVHDTFAKR</sequence>
<reference evidence="2 3" key="1">
    <citation type="journal article" date="2022" name="ISME Commun">
        <title>Vulcanimicrobium alpinus gen. nov. sp. nov., the first cultivated representative of the candidate phylum 'Eremiobacterota', is a metabolically versatile aerobic anoxygenic phototroph.</title>
        <authorList>
            <person name="Yabe S."/>
            <person name="Muto K."/>
            <person name="Abe K."/>
            <person name="Yokota A."/>
            <person name="Staudigel H."/>
            <person name="Tebo B.M."/>
        </authorList>
    </citation>
    <scope>NUCLEOTIDE SEQUENCE [LARGE SCALE GENOMIC DNA]</scope>
    <source>
        <strain evidence="2 3">WC8-2</strain>
    </source>
</reference>
<gene>
    <name evidence="2" type="ORF">WPS_29050</name>
</gene>
<keyword evidence="3" id="KW-1185">Reference proteome</keyword>
<protein>
    <recommendedName>
        <fullName evidence="4">DUF4198 domain-containing protein</fullName>
    </recommendedName>
</protein>
<proteinExistence type="predicted"/>
<dbReference type="KEGG" id="vab:WPS_29050"/>
<evidence type="ECO:0000313" key="2">
    <source>
        <dbReference type="EMBL" id="BDE07629.1"/>
    </source>
</evidence>
<organism evidence="2 3">
    <name type="scientific">Vulcanimicrobium alpinum</name>
    <dbReference type="NCBI Taxonomy" id="3016050"/>
    <lineage>
        <taxon>Bacteria</taxon>
        <taxon>Bacillati</taxon>
        <taxon>Vulcanimicrobiota</taxon>
        <taxon>Vulcanimicrobiia</taxon>
        <taxon>Vulcanimicrobiales</taxon>
        <taxon>Vulcanimicrobiaceae</taxon>
        <taxon>Vulcanimicrobium</taxon>
    </lineage>
</organism>
<evidence type="ECO:0000313" key="3">
    <source>
        <dbReference type="Proteomes" id="UP001317532"/>
    </source>
</evidence>
<feature type="signal peptide" evidence="1">
    <location>
        <begin position="1"/>
        <end position="23"/>
    </location>
</feature>
<evidence type="ECO:0000256" key="1">
    <source>
        <dbReference type="SAM" id="SignalP"/>
    </source>
</evidence>
<keyword evidence="1" id="KW-0732">Signal</keyword>
<accession>A0AAN1XZ55</accession>
<evidence type="ECO:0008006" key="4">
    <source>
        <dbReference type="Google" id="ProtNLM"/>
    </source>
</evidence>